<evidence type="ECO:0000313" key="3">
    <source>
        <dbReference type="Proteomes" id="UP000765160"/>
    </source>
</evidence>
<dbReference type="PANTHER" id="PTHR37539:SF1">
    <property type="entry name" value="ER-BOUND OXYGENASE MPAB_MPAB'_RUBBER OXYGENASE CATALYTIC DOMAIN-CONTAINING PROTEIN"/>
    <property type="match status" value="1"/>
</dbReference>
<keyword evidence="3" id="KW-1185">Reference proteome</keyword>
<dbReference type="Proteomes" id="UP000765160">
    <property type="component" value="Unassembled WGS sequence"/>
</dbReference>
<evidence type="ECO:0000313" key="2">
    <source>
        <dbReference type="EMBL" id="NKE45083.1"/>
    </source>
</evidence>
<proteinExistence type="predicted"/>
<organism evidence="2 3">
    <name type="scientific">Falsiroseomonas frigidaquae</name>
    <dbReference type="NCBI Taxonomy" id="487318"/>
    <lineage>
        <taxon>Bacteria</taxon>
        <taxon>Pseudomonadati</taxon>
        <taxon>Pseudomonadota</taxon>
        <taxon>Alphaproteobacteria</taxon>
        <taxon>Acetobacterales</taxon>
        <taxon>Roseomonadaceae</taxon>
        <taxon>Falsiroseomonas</taxon>
    </lineage>
</organism>
<name>A0ABX1EYA4_9PROT</name>
<protein>
    <submittedName>
        <fullName evidence="2">DUF2236 domain-containing protein</fullName>
    </submittedName>
</protein>
<sequence>MIPHDYEAGFAKARLRDPEMAETYLRHTRLGDPLADAALAAMAESGRRDWISLGIEQGPAALAEAPEAVRAFFNEAERVPDWFDPAATLAGCRAFHGNSEMLLGAFVGAVLIEGFSTLISKSFAITGRVTDQGVRRLKQNNRHLVEIFMPGGLDRQGDGWKLSVRIRLMHARVRQLLSASEEWDEAAWGTPLHAAHIGLGTATFSGLLLHRARQLGVRFTAEEAESFMLVWRYAGHLMGVPPALQAATEAEAMRLASIARICEPPPEMEAILMANSLINSAPLVAGKSEPAERRALARYIYRVSRALIGDELADQLHYPKTSRFGVLPLLRLRNRADQLMRRLPWMDQYRRAGQFTLMLDVSFAEQGQINYRLPGALHAEKDGPIG</sequence>
<dbReference type="EMBL" id="JAAVTX010000003">
    <property type="protein sequence ID" value="NKE45083.1"/>
    <property type="molecule type" value="Genomic_DNA"/>
</dbReference>
<dbReference type="InterPro" id="IPR037473">
    <property type="entry name" value="Lcp-like"/>
</dbReference>
<gene>
    <name evidence="2" type="ORF">HB662_09855</name>
</gene>
<comment type="caution">
    <text evidence="2">The sequence shown here is derived from an EMBL/GenBank/DDBJ whole genome shotgun (WGS) entry which is preliminary data.</text>
</comment>
<accession>A0ABX1EYA4</accession>
<feature type="domain" description="ER-bound oxygenase mpaB/mpaB'/Rubber oxygenase catalytic" evidence="1">
    <location>
        <begin position="95"/>
        <end position="323"/>
    </location>
</feature>
<evidence type="ECO:0000259" key="1">
    <source>
        <dbReference type="Pfam" id="PF09995"/>
    </source>
</evidence>
<dbReference type="InterPro" id="IPR018713">
    <property type="entry name" value="MPAB/Lcp_cat_dom"/>
</dbReference>
<dbReference type="PANTHER" id="PTHR37539">
    <property type="entry name" value="SECRETED PROTEIN-RELATED"/>
    <property type="match status" value="1"/>
</dbReference>
<dbReference type="Pfam" id="PF09995">
    <property type="entry name" value="MPAB_Lcp_cat"/>
    <property type="match status" value="1"/>
</dbReference>
<dbReference type="RefSeq" id="WP_168049571.1">
    <property type="nucleotide sequence ID" value="NZ_JAATJR010000003.1"/>
</dbReference>
<reference evidence="2 3" key="1">
    <citation type="submission" date="2020-03" db="EMBL/GenBank/DDBJ databases">
        <title>Roseomonas selenitidurans sp. nov. isolated from soil.</title>
        <authorList>
            <person name="Liu H."/>
        </authorList>
    </citation>
    <scope>NUCLEOTIDE SEQUENCE [LARGE SCALE GENOMIC DNA]</scope>
    <source>
        <strain evidence="2 3">JCM 15073</strain>
    </source>
</reference>